<dbReference type="HOGENOM" id="CLU_026148_0_0_10"/>
<reference evidence="4 5" key="1">
    <citation type="submission" date="2012-02" db="EMBL/GenBank/DDBJ databases">
        <title>The Genome Sequence of Bacteroides finegoldii CL09T03C10.</title>
        <authorList>
            <consortium name="The Broad Institute Genome Sequencing Platform"/>
            <person name="Earl A."/>
            <person name="Ward D."/>
            <person name="Feldgarden M."/>
            <person name="Gevers D."/>
            <person name="Zitomersky N.L."/>
            <person name="Coyne M.J."/>
            <person name="Comstock L.E."/>
            <person name="Young S.K."/>
            <person name="Zeng Q."/>
            <person name="Gargeya S."/>
            <person name="Fitzgerald M."/>
            <person name="Haas B."/>
            <person name="Abouelleil A."/>
            <person name="Alvarado L."/>
            <person name="Arachchi H.M."/>
            <person name="Berlin A."/>
            <person name="Chapman S.B."/>
            <person name="Gearin G."/>
            <person name="Goldberg J."/>
            <person name="Griggs A."/>
            <person name="Gujja S."/>
            <person name="Hansen M."/>
            <person name="Heiman D."/>
            <person name="Howarth C."/>
            <person name="Larimer J."/>
            <person name="Lui A."/>
            <person name="MacDonald P.J.P."/>
            <person name="McCowen C."/>
            <person name="Montmayeur A."/>
            <person name="Murphy C."/>
            <person name="Neiman D."/>
            <person name="Pearson M."/>
            <person name="Priest M."/>
            <person name="Roberts A."/>
            <person name="Saif S."/>
            <person name="Shea T."/>
            <person name="Sisk P."/>
            <person name="Stolte C."/>
            <person name="Sykes S."/>
            <person name="Wortman J."/>
            <person name="Nusbaum C."/>
            <person name="Birren B."/>
        </authorList>
    </citation>
    <scope>NUCLEOTIDE SEQUENCE [LARGE SCALE GENOMIC DNA]</scope>
    <source>
        <strain evidence="4 5">CL09T03C10</strain>
    </source>
</reference>
<sequence>MGKSCVHLWKVSRMLFCAIVMSFLTVSCLEKDVYQGHDEDSKESELNGFFDFPTTKVVDLNVKYDLPQGYDVLFGVYDANPLSLSKDGQVVLNESAALAVRSTDKGRFSGKISIPASTNEIYIYSSEAGVPVLLKADLTGTSVSLTEADRVNMEEGAVTRAATYPNAKKVSDHGAFLTLGSDNAITWEPLGGKPLNVDEQETAKFKEIHTSVLTAVNAVLREGNKPSGLVIGGGDYKTDLVTKDAKVYLRYVCGKSSSMGTLAYYCYPADATLSKEYIQSLPKALVFANTLDESWDANNSSLERGTCIQLKYIDPEERIITDGQFPKGTRIGFVLYNNGYRKEAGADNNSFNVKHPFYSTPVPGDEQFSHTATFSYGEEDSKMVLVGFEDWTGDYDYNDFVFNVTGVEGTNEKKEEITTIAGDVTRGTLAFEDNWPNEGDYDMNDVIVKYKSETYYKRTTYLGTSKVEYSKEKVKDTYELVWTGASYKNGFGYKVDAGDDVTSISVSRENQKVSAPTIETEPDGAKVIILFTNAKKELGIENVSPEDMVGMSIKKVTFTVETAYNEEITSGQIPVFKDKAPYNPFVLTAGKRSHEIHLIDKAATSKMNTKLWGTGNDVSNPNLGQYYHNKNYWPFAINVDASGNNQDAWSIADKLSQHEGVRIDNSYPNFVKWANSKGTQFTTWWK</sequence>
<gene>
    <name evidence="4" type="ORF">HMPREF1057_03794</name>
</gene>
<name>K5CH19_9BACE</name>
<evidence type="ECO:0000259" key="2">
    <source>
        <dbReference type="Pfam" id="PF13448"/>
    </source>
</evidence>
<evidence type="ECO:0000256" key="1">
    <source>
        <dbReference type="SAM" id="SignalP"/>
    </source>
</evidence>
<evidence type="ECO:0008006" key="6">
    <source>
        <dbReference type="Google" id="ProtNLM"/>
    </source>
</evidence>
<accession>K5CH19</accession>
<feature type="chain" id="PRO_5003885301" description="DUF4842 domain-containing protein" evidence="1">
    <location>
        <begin position="23"/>
        <end position="686"/>
    </location>
</feature>
<feature type="domain" description="DUF4842" evidence="3">
    <location>
        <begin position="473"/>
        <end position="685"/>
    </location>
</feature>
<organism evidence="4 5">
    <name type="scientific">Bacteroides finegoldii CL09T03C10</name>
    <dbReference type="NCBI Taxonomy" id="997888"/>
    <lineage>
        <taxon>Bacteria</taxon>
        <taxon>Pseudomonadati</taxon>
        <taxon>Bacteroidota</taxon>
        <taxon>Bacteroidia</taxon>
        <taxon>Bacteroidales</taxon>
        <taxon>Bacteroidaceae</taxon>
        <taxon>Bacteroides</taxon>
    </lineage>
</organism>
<dbReference type="EMBL" id="AGXW01000014">
    <property type="protein sequence ID" value="EKJ89041.1"/>
    <property type="molecule type" value="Genomic_DNA"/>
</dbReference>
<dbReference type="Pfam" id="PF13448">
    <property type="entry name" value="DUF4114"/>
    <property type="match status" value="1"/>
</dbReference>
<evidence type="ECO:0000259" key="3">
    <source>
        <dbReference type="Pfam" id="PF16130"/>
    </source>
</evidence>
<dbReference type="NCBIfam" id="TIGR04456">
    <property type="entry name" value="LruC_dom"/>
    <property type="match status" value="1"/>
</dbReference>
<protein>
    <recommendedName>
        <fullName evidence="6">DUF4842 domain-containing protein</fullName>
    </recommendedName>
</protein>
<dbReference type="OrthoDB" id="1204817at2"/>
<evidence type="ECO:0000313" key="5">
    <source>
        <dbReference type="Proteomes" id="UP000007995"/>
    </source>
</evidence>
<dbReference type="InterPro" id="IPR032295">
    <property type="entry name" value="DUF4842"/>
</dbReference>
<feature type="domain" description="DUF4114" evidence="2">
    <location>
        <begin position="325"/>
        <end position="406"/>
    </location>
</feature>
<dbReference type="RefSeq" id="WP_007766807.1">
    <property type="nucleotide sequence ID" value="NZ_AKBZ01000006.1"/>
</dbReference>
<dbReference type="InterPro" id="IPR025193">
    <property type="entry name" value="DUF4114"/>
</dbReference>
<keyword evidence="1" id="KW-0732">Signal</keyword>
<evidence type="ECO:0000313" key="4">
    <source>
        <dbReference type="EMBL" id="EKJ89041.1"/>
    </source>
</evidence>
<proteinExistence type="predicted"/>
<feature type="signal peptide" evidence="1">
    <location>
        <begin position="1"/>
        <end position="22"/>
    </location>
</feature>
<dbReference type="Pfam" id="PF16130">
    <property type="entry name" value="DUF4842"/>
    <property type="match status" value="1"/>
</dbReference>
<dbReference type="PROSITE" id="PS51257">
    <property type="entry name" value="PROKAR_LIPOPROTEIN"/>
    <property type="match status" value="1"/>
</dbReference>
<comment type="caution">
    <text evidence="4">The sequence shown here is derived from an EMBL/GenBank/DDBJ whole genome shotgun (WGS) entry which is preliminary data.</text>
</comment>
<dbReference type="Proteomes" id="UP000007995">
    <property type="component" value="Unassembled WGS sequence"/>
</dbReference>
<dbReference type="InterPro" id="IPR031025">
    <property type="entry name" value="LruC_dom"/>
</dbReference>
<dbReference type="AlphaFoldDB" id="K5CH19"/>